<organism evidence="4">
    <name type="scientific">Phaeodactylum tricornutum</name>
    <name type="common">Diatom</name>
    <dbReference type="NCBI Taxonomy" id="2850"/>
    <lineage>
        <taxon>Eukaryota</taxon>
        <taxon>Sar</taxon>
        <taxon>Stramenopiles</taxon>
        <taxon>Ochrophyta</taxon>
        <taxon>Bacillariophyta</taxon>
        <taxon>Bacillariophyceae</taxon>
        <taxon>Bacillariophycidae</taxon>
        <taxon>Naviculales</taxon>
        <taxon>Phaeodactylaceae</taxon>
        <taxon>Phaeodactylum</taxon>
    </lineage>
</organism>
<name>A0A8J9TYR4_PHATR</name>
<dbReference type="EMBL" id="OU594948">
    <property type="protein sequence ID" value="CAG9293127.1"/>
    <property type="molecule type" value="Genomic_DNA"/>
</dbReference>
<dbReference type="Proteomes" id="UP000836788">
    <property type="component" value="Chromosome 7"/>
</dbReference>
<dbReference type="GO" id="GO:0005739">
    <property type="term" value="C:mitochondrion"/>
    <property type="evidence" value="ECO:0007669"/>
    <property type="project" value="TreeGrafter"/>
</dbReference>
<evidence type="ECO:0008006" key="5">
    <source>
        <dbReference type="Google" id="ProtNLM"/>
    </source>
</evidence>
<dbReference type="Pfam" id="PF03969">
    <property type="entry name" value="AFG1_ATPase"/>
    <property type="match status" value="1"/>
</dbReference>
<protein>
    <recommendedName>
        <fullName evidence="5">AFG1-like ATPase</fullName>
    </recommendedName>
</protein>
<dbReference type="PANTHER" id="PTHR12169:SF6">
    <property type="entry name" value="AFG1-LIKE ATPASE"/>
    <property type="match status" value="1"/>
</dbReference>
<proteinExistence type="inferred from homology"/>
<gene>
    <name evidence="4" type="ORF">PTTT1_LOCUS50566</name>
</gene>
<dbReference type="NCBIfam" id="NF040713">
    <property type="entry name" value="ZapE"/>
    <property type="match status" value="1"/>
</dbReference>
<comment type="similarity">
    <text evidence="1">Belongs to the AFG1 ATPase family.</text>
</comment>
<reference evidence="4" key="1">
    <citation type="submission" date="2022-02" db="EMBL/GenBank/DDBJ databases">
        <authorList>
            <person name="Giguere J D."/>
        </authorList>
    </citation>
    <scope>NUCLEOTIDE SEQUENCE</scope>
    <source>
        <strain evidence="4">CCAP 1055/1</strain>
    </source>
</reference>
<dbReference type="InterPro" id="IPR005654">
    <property type="entry name" value="ATPase_AFG1-like"/>
</dbReference>
<sequence>MPKASPTPRAKIPRGLYLYGAVGTGKSMLMDAFFEVACVKNKQRFHFHAFLAMMHRRIHELKQEDLRSRGRNFHVDTLLRNNPVRRVGVQLADEITLLCLDEFQVTDVADAMILSQLFAVLFSLGTVVVATSNRPPEDLYEGGLNRHSFFLPFIDLLNRYCVTHKIQSLVDYRRVLSQDWESFFLVADRGDFSKAKESIDTMLTQLRSGADVVSVDLNTGFGRVLNVPNADTDRMVARFSFTDLCAKELGASDYRAIAREFSVIVLENVPVLTLKSHDRARRFITLVDELYEAKAVLLCSAAADPAHLFRDSYVDVSTNEESDVALGIDQATSQGHSVGALASVRELSFAFQRAESRLREMTCRRWWNERLPRVPGAM</sequence>
<dbReference type="Gene3D" id="3.40.50.300">
    <property type="entry name" value="P-loop containing nucleotide triphosphate hydrolases"/>
    <property type="match status" value="1"/>
</dbReference>
<dbReference type="PANTHER" id="PTHR12169">
    <property type="entry name" value="ATPASE N2B"/>
    <property type="match status" value="1"/>
</dbReference>
<accession>A0A8J9TYR4</accession>
<dbReference type="SUPFAM" id="SSF52540">
    <property type="entry name" value="P-loop containing nucleoside triphosphate hydrolases"/>
    <property type="match status" value="1"/>
</dbReference>
<dbReference type="GO" id="GO:0016887">
    <property type="term" value="F:ATP hydrolysis activity"/>
    <property type="evidence" value="ECO:0007669"/>
    <property type="project" value="InterPro"/>
</dbReference>
<evidence type="ECO:0000256" key="1">
    <source>
        <dbReference type="ARBA" id="ARBA00010322"/>
    </source>
</evidence>
<evidence type="ECO:0000256" key="2">
    <source>
        <dbReference type="ARBA" id="ARBA00022741"/>
    </source>
</evidence>
<evidence type="ECO:0000256" key="3">
    <source>
        <dbReference type="ARBA" id="ARBA00022840"/>
    </source>
</evidence>
<dbReference type="InterPro" id="IPR027417">
    <property type="entry name" value="P-loop_NTPase"/>
</dbReference>
<dbReference type="GO" id="GO:0005524">
    <property type="term" value="F:ATP binding"/>
    <property type="evidence" value="ECO:0007669"/>
    <property type="project" value="UniProtKB-KW"/>
</dbReference>
<evidence type="ECO:0000313" key="4">
    <source>
        <dbReference type="EMBL" id="CAG9293127.1"/>
    </source>
</evidence>
<keyword evidence="2" id="KW-0547">Nucleotide-binding</keyword>
<dbReference type="AlphaFoldDB" id="A0A8J9TYR4"/>
<keyword evidence="3" id="KW-0067">ATP-binding</keyword>